<reference evidence="2" key="2">
    <citation type="submission" date="2016-10" db="EMBL/GenBank/DDBJ databases">
        <authorList>
            <person name="de Groot N.N."/>
        </authorList>
    </citation>
    <scope>NUCLEOTIDE SEQUENCE [LARGE SCALE GENOMIC DNA]</scope>
    <source>
        <strain evidence="2">KPR-7A</strain>
    </source>
</reference>
<dbReference type="AlphaFoldDB" id="A0A1G7E8X0"/>
<dbReference type="Proteomes" id="UP000183507">
    <property type="component" value="Unassembled WGS sequence"/>
</dbReference>
<sequence>MFIVSTAVFLLVTLLCITLYFKTHDKRFMYLGYVSLFLTFFVIGTFS</sequence>
<reference evidence="4" key="1">
    <citation type="submission" date="2016-10" db="EMBL/GenBank/DDBJ databases">
        <authorList>
            <person name="Varghese N."/>
        </authorList>
    </citation>
    <scope>NUCLEOTIDE SEQUENCE [LARGE SCALE GENOMIC DNA]</scope>
    <source>
        <strain evidence="4">KPR-7A</strain>
    </source>
</reference>
<keyword evidence="1" id="KW-0472">Membrane</keyword>
<dbReference type="EMBL" id="FMZR01000027">
    <property type="protein sequence ID" value="SDE60102.1"/>
    <property type="molecule type" value="Genomic_DNA"/>
</dbReference>
<dbReference type="GeneID" id="51137345"/>
<dbReference type="RefSeq" id="WP_000471229.1">
    <property type="nucleotide sequence ID" value="NZ_CP032365.1"/>
</dbReference>
<accession>A0A1G7E8X0</accession>
<protein>
    <submittedName>
        <fullName evidence="2">Uncharacterized protein</fullName>
    </submittedName>
</protein>
<name>A0A1G7E8X0_9BACI</name>
<evidence type="ECO:0000313" key="2">
    <source>
        <dbReference type="EMBL" id="SDE60102.1"/>
    </source>
</evidence>
<evidence type="ECO:0000256" key="1">
    <source>
        <dbReference type="SAM" id="Phobius"/>
    </source>
</evidence>
<dbReference type="EMBL" id="CP126099">
    <property type="protein sequence ID" value="WHY30157.1"/>
    <property type="molecule type" value="Genomic_DNA"/>
</dbReference>
<organism evidence="2 4">
    <name type="scientific">Bacillus wiedmannii</name>
    <dbReference type="NCBI Taxonomy" id="1890302"/>
    <lineage>
        <taxon>Bacteria</taxon>
        <taxon>Bacillati</taxon>
        <taxon>Bacillota</taxon>
        <taxon>Bacilli</taxon>
        <taxon>Bacillales</taxon>
        <taxon>Bacillaceae</taxon>
        <taxon>Bacillus</taxon>
        <taxon>Bacillus cereus group</taxon>
    </lineage>
</organism>
<evidence type="ECO:0000313" key="4">
    <source>
        <dbReference type="Proteomes" id="UP000183507"/>
    </source>
</evidence>
<dbReference type="Proteomes" id="UP001178303">
    <property type="component" value="Chromosome"/>
</dbReference>
<gene>
    <name evidence="3" type="ORF">QNH45_05130</name>
    <name evidence="2" type="ORF">SAMN04487767_12749</name>
</gene>
<proteinExistence type="predicted"/>
<keyword evidence="1" id="KW-0812">Transmembrane</keyword>
<feature type="transmembrane region" description="Helical" evidence="1">
    <location>
        <begin position="28"/>
        <end position="46"/>
    </location>
</feature>
<keyword evidence="1" id="KW-1133">Transmembrane helix</keyword>
<evidence type="ECO:0000313" key="3">
    <source>
        <dbReference type="EMBL" id="WHY30157.1"/>
    </source>
</evidence>
<reference evidence="3" key="3">
    <citation type="submission" date="2023-05" db="EMBL/GenBank/DDBJ databases">
        <title>Comparative genomics of Bacillaceae isolates and their secondary metabolite potential.</title>
        <authorList>
            <person name="Song L."/>
            <person name="Nielsen L.J."/>
            <person name="Mohite O."/>
            <person name="Xu X."/>
            <person name="Weber T."/>
            <person name="Kovacs A.T."/>
        </authorList>
    </citation>
    <scope>NUCLEOTIDE SEQUENCE</scope>
    <source>
        <strain evidence="3">LN15</strain>
    </source>
</reference>